<keyword evidence="2" id="KW-0812">Transmembrane</keyword>
<feature type="transmembrane region" description="Helical" evidence="2">
    <location>
        <begin position="46"/>
        <end position="67"/>
    </location>
</feature>
<keyword evidence="4" id="KW-1185">Reference proteome</keyword>
<evidence type="ECO:0000256" key="1">
    <source>
        <dbReference type="SAM" id="MobiDB-lite"/>
    </source>
</evidence>
<gene>
    <name evidence="3" type="ORF">M441DRAFT_22354</name>
</gene>
<organism evidence="3 4">
    <name type="scientific">Trichoderma asperellum (strain ATCC 204424 / CBS 433.97 / NBRC 101777)</name>
    <dbReference type="NCBI Taxonomy" id="1042311"/>
    <lineage>
        <taxon>Eukaryota</taxon>
        <taxon>Fungi</taxon>
        <taxon>Dikarya</taxon>
        <taxon>Ascomycota</taxon>
        <taxon>Pezizomycotina</taxon>
        <taxon>Sordariomycetes</taxon>
        <taxon>Hypocreomycetidae</taxon>
        <taxon>Hypocreales</taxon>
        <taxon>Hypocreaceae</taxon>
        <taxon>Trichoderma</taxon>
    </lineage>
</organism>
<name>A0A2T3ZNC6_TRIA4</name>
<evidence type="ECO:0000313" key="3">
    <source>
        <dbReference type="EMBL" id="PTB46310.1"/>
    </source>
</evidence>
<reference evidence="3 4" key="1">
    <citation type="submission" date="2016-07" db="EMBL/GenBank/DDBJ databases">
        <title>Multiple horizontal gene transfer events from other fungi enriched the ability of initially mycotrophic Trichoderma (Ascomycota) to feed on dead plant biomass.</title>
        <authorList>
            <consortium name="DOE Joint Genome Institute"/>
            <person name="Aerts A."/>
            <person name="Atanasova L."/>
            <person name="Chenthamara K."/>
            <person name="Zhang J."/>
            <person name="Grujic M."/>
            <person name="Henrissat B."/>
            <person name="Kuo A."/>
            <person name="Salamov A."/>
            <person name="Lipzen A."/>
            <person name="Labutti K."/>
            <person name="Barry K."/>
            <person name="Miao Y."/>
            <person name="Rahimi M.J."/>
            <person name="Shen Q."/>
            <person name="Grigoriev I.V."/>
            <person name="Kubicek C.P."/>
            <person name="Druzhinina I.S."/>
        </authorList>
    </citation>
    <scope>NUCLEOTIDE SEQUENCE [LARGE SCALE GENOMIC DNA]</scope>
    <source>
        <strain evidence="3 4">CBS 433.97</strain>
    </source>
</reference>
<evidence type="ECO:0000313" key="4">
    <source>
        <dbReference type="Proteomes" id="UP000240493"/>
    </source>
</evidence>
<feature type="compositionally biased region" description="Low complexity" evidence="1">
    <location>
        <begin position="226"/>
        <end position="235"/>
    </location>
</feature>
<sequence length="269" mass="29646">MSDYNHDRDRVAPLFNLPSNVPASLDFRRATRRGGSWAFDFHNSKVFIAAISSLATSLLFFIIRYFFATPDTLLLPVPANRGASHKGSSREMTMSVNEIRGDKKTVLDERLQISDRVSRGWAKMKRRLNRLRHGSQGDENQGDEELAVRNVEDANDQRGAKAAAPPTGQPLGSQSNAAPSSADLTLNDPQEGLGLEARYLIDHALLQQKDMLAKSIQQTIQQNQQQAQRWAQVQQHNEDASSVGNGVPPTPPNSQTPPPASINNEEEAA</sequence>
<keyword evidence="2" id="KW-1133">Transmembrane helix</keyword>
<protein>
    <submittedName>
        <fullName evidence="3">Uncharacterized protein</fullName>
    </submittedName>
</protein>
<dbReference type="Proteomes" id="UP000240493">
    <property type="component" value="Unassembled WGS sequence"/>
</dbReference>
<accession>A0A2T3ZNC6</accession>
<evidence type="ECO:0000256" key="2">
    <source>
        <dbReference type="SAM" id="Phobius"/>
    </source>
</evidence>
<feature type="region of interest" description="Disordered" evidence="1">
    <location>
        <begin position="154"/>
        <end position="189"/>
    </location>
</feature>
<proteinExistence type="predicted"/>
<dbReference type="AlphaFoldDB" id="A0A2T3ZNC6"/>
<feature type="compositionally biased region" description="Pro residues" evidence="1">
    <location>
        <begin position="248"/>
        <end position="260"/>
    </location>
</feature>
<dbReference type="OrthoDB" id="10404312at2759"/>
<dbReference type="EMBL" id="KZ679256">
    <property type="protein sequence ID" value="PTB46310.1"/>
    <property type="molecule type" value="Genomic_DNA"/>
</dbReference>
<keyword evidence="2" id="KW-0472">Membrane</keyword>
<feature type="region of interest" description="Disordered" evidence="1">
    <location>
        <begin position="226"/>
        <end position="269"/>
    </location>
</feature>
<feature type="compositionally biased region" description="Polar residues" evidence="1">
    <location>
        <begin position="170"/>
        <end position="188"/>
    </location>
</feature>